<feature type="transmembrane region" description="Helical" evidence="2">
    <location>
        <begin position="6"/>
        <end position="25"/>
    </location>
</feature>
<dbReference type="Proteomes" id="UP000029538">
    <property type="component" value="Unassembled WGS sequence"/>
</dbReference>
<evidence type="ECO:0000256" key="1">
    <source>
        <dbReference type="SAM" id="MobiDB-lite"/>
    </source>
</evidence>
<feature type="region of interest" description="Disordered" evidence="1">
    <location>
        <begin position="439"/>
        <end position="508"/>
    </location>
</feature>
<organism evidence="3 4">
    <name type="scientific">Prevotella disiens DNF00882</name>
    <dbReference type="NCBI Taxonomy" id="1401075"/>
    <lineage>
        <taxon>Bacteria</taxon>
        <taxon>Pseudomonadati</taxon>
        <taxon>Bacteroidota</taxon>
        <taxon>Bacteroidia</taxon>
        <taxon>Bacteroidales</taxon>
        <taxon>Prevotellaceae</taxon>
        <taxon>Prevotella</taxon>
    </lineage>
</organism>
<comment type="caution">
    <text evidence="3">The sequence shown here is derived from an EMBL/GenBank/DDBJ whole genome shotgun (WGS) entry which is preliminary data.</text>
</comment>
<keyword evidence="2" id="KW-1133">Transmembrane helix</keyword>
<evidence type="ECO:0000256" key="2">
    <source>
        <dbReference type="SAM" id="Phobius"/>
    </source>
</evidence>
<sequence length="508" mass="58083">MKTHKIYLVVIAIILLAITIVFNFFPRTRISILEKRELKKFPTFSFESLWSGNFTKEVTAWFSDSEPYRDEIMALSMEVKGKMRLATTENQVTFHASKDGMQQDNSPKGDRNITEYNNEVTADENAKIANAGIIVVGNGPKVRALMAFGGSATGGVSYVEAANKYKEIFGNKVNVYCMVIPTAVEYYCPEQVKKASNSERATIQNMYTHLRPDIYAVDAYTALGRHAKEDIFLRTDHHWAPLGAYYAAEAFCKMAKVPFKSLKSYQRKVVKGYIGSMYAYSKDIAIKNAPEDFVYYEPQGIKYQTTYIDYTINKDYKTTGFGKPRQGPFFYHYKDGSAGAYCTFMGGDTRLTVVRTGNKNKRRLIILKDSFGNALPGFLFYSFEEIHVIDSRYFTDNMKKYVAKNKITDILFANNIFKAYSKHTYEAFLRFLSQPDGTLRGKETKATKQEDNTKNKEKAEKIKAERKSVEKKEMSKQHETQPQKPKQPSANEEKRNTSTQNNSEEHLN</sequence>
<dbReference type="Pfam" id="PF14286">
    <property type="entry name" value="DHHW"/>
    <property type="match status" value="1"/>
</dbReference>
<evidence type="ECO:0008006" key="5">
    <source>
        <dbReference type="Google" id="ProtNLM"/>
    </source>
</evidence>
<keyword evidence="2" id="KW-0472">Membrane</keyword>
<dbReference type="EMBL" id="JRNR01000038">
    <property type="protein sequence ID" value="KGF49510.1"/>
    <property type="molecule type" value="Genomic_DNA"/>
</dbReference>
<dbReference type="InterPro" id="IPR025945">
    <property type="entry name" value="DHHW"/>
</dbReference>
<dbReference type="AlphaFoldDB" id="A0A096ARW9"/>
<dbReference type="RefSeq" id="WP_036883009.1">
    <property type="nucleotide sequence ID" value="NZ_JRNR01000038.1"/>
</dbReference>
<keyword evidence="2" id="KW-0812">Transmembrane</keyword>
<reference evidence="3 4" key="1">
    <citation type="submission" date="2014-07" db="EMBL/GenBank/DDBJ databases">
        <authorList>
            <person name="McCorrison J."/>
            <person name="Sanka R."/>
            <person name="Torralba M."/>
            <person name="Gillis M."/>
            <person name="Haft D.H."/>
            <person name="Methe B."/>
            <person name="Sutton G."/>
            <person name="Nelson K.E."/>
        </authorList>
    </citation>
    <scope>NUCLEOTIDE SEQUENCE [LARGE SCALE GENOMIC DNA]</scope>
    <source>
        <strain evidence="3 4">DNF00882</strain>
    </source>
</reference>
<feature type="compositionally biased region" description="Basic and acidic residues" evidence="1">
    <location>
        <begin position="439"/>
        <end position="481"/>
    </location>
</feature>
<gene>
    <name evidence="3" type="ORF">HMPREF0654_04910</name>
</gene>
<proteinExistence type="predicted"/>
<accession>A0A096ARW9</accession>
<name>A0A096ARW9_9BACT</name>
<evidence type="ECO:0000313" key="3">
    <source>
        <dbReference type="EMBL" id="KGF49510.1"/>
    </source>
</evidence>
<evidence type="ECO:0000313" key="4">
    <source>
        <dbReference type="Proteomes" id="UP000029538"/>
    </source>
</evidence>
<protein>
    <recommendedName>
        <fullName evidence="5">AlgX/AlgJ SGNH hydrolase-like domain-containing protein</fullName>
    </recommendedName>
</protein>